<name>A0AAQ3SPG8_PASNO</name>
<dbReference type="EMBL" id="CP144746">
    <property type="protein sequence ID" value="WVZ57965.1"/>
    <property type="molecule type" value="Genomic_DNA"/>
</dbReference>
<keyword evidence="2" id="KW-1185">Reference proteome</keyword>
<gene>
    <name evidence="1" type="ORF">U9M48_008289</name>
</gene>
<dbReference type="Proteomes" id="UP001341281">
    <property type="component" value="Chromosome 02"/>
</dbReference>
<proteinExistence type="predicted"/>
<evidence type="ECO:0000313" key="2">
    <source>
        <dbReference type="Proteomes" id="UP001341281"/>
    </source>
</evidence>
<sequence>MQVAARSAAAAASTDLAVRHGVGVFPRTTLGVSPRPRQVRVRLHRDRDLRSLLIARAPAAAHCSHLFVRALGAAVLQHQSRCVERSSAAFGPQRRFLSAPHSLGPQRPAHCMNDQVKKHVIVSVQATSSAKDTSDDDRRLLYIMMGLCIAEKLYSKFPVFKNNEMLCKYIALATVVFSLIKAAYQSFKLAKEICQLIKYYQVQLKSGAPKSKGN</sequence>
<organism evidence="1 2">
    <name type="scientific">Paspalum notatum var. saurae</name>
    <dbReference type="NCBI Taxonomy" id="547442"/>
    <lineage>
        <taxon>Eukaryota</taxon>
        <taxon>Viridiplantae</taxon>
        <taxon>Streptophyta</taxon>
        <taxon>Embryophyta</taxon>
        <taxon>Tracheophyta</taxon>
        <taxon>Spermatophyta</taxon>
        <taxon>Magnoliopsida</taxon>
        <taxon>Liliopsida</taxon>
        <taxon>Poales</taxon>
        <taxon>Poaceae</taxon>
        <taxon>PACMAD clade</taxon>
        <taxon>Panicoideae</taxon>
        <taxon>Andropogonodae</taxon>
        <taxon>Paspaleae</taxon>
        <taxon>Paspalinae</taxon>
        <taxon>Paspalum</taxon>
    </lineage>
</organism>
<protein>
    <submittedName>
        <fullName evidence="1">Uncharacterized protein</fullName>
    </submittedName>
</protein>
<reference evidence="1 2" key="1">
    <citation type="submission" date="2024-02" db="EMBL/GenBank/DDBJ databases">
        <title>High-quality chromosome-scale genome assembly of Pensacola bahiagrass (Paspalum notatum Flugge var. saurae).</title>
        <authorList>
            <person name="Vega J.M."/>
            <person name="Podio M."/>
            <person name="Orjuela J."/>
            <person name="Siena L.A."/>
            <person name="Pessino S.C."/>
            <person name="Combes M.C."/>
            <person name="Mariac C."/>
            <person name="Albertini E."/>
            <person name="Pupilli F."/>
            <person name="Ortiz J.P.A."/>
            <person name="Leblanc O."/>
        </authorList>
    </citation>
    <scope>NUCLEOTIDE SEQUENCE [LARGE SCALE GENOMIC DNA]</scope>
    <source>
        <strain evidence="1">R1</strain>
        <tissue evidence="1">Leaf</tissue>
    </source>
</reference>
<dbReference type="AlphaFoldDB" id="A0AAQ3SPG8"/>
<evidence type="ECO:0000313" key="1">
    <source>
        <dbReference type="EMBL" id="WVZ57965.1"/>
    </source>
</evidence>
<accession>A0AAQ3SPG8</accession>